<dbReference type="InterPro" id="IPR003594">
    <property type="entry name" value="HATPase_dom"/>
</dbReference>
<feature type="domain" description="Histidine kinase" evidence="8">
    <location>
        <begin position="261"/>
        <end position="472"/>
    </location>
</feature>
<dbReference type="AlphaFoldDB" id="A0A521BRH1"/>
<dbReference type="Gene3D" id="3.30.565.10">
    <property type="entry name" value="Histidine kinase-like ATPase, C-terminal domain"/>
    <property type="match status" value="1"/>
</dbReference>
<dbReference type="PANTHER" id="PTHR43711:SF26">
    <property type="entry name" value="SENSOR HISTIDINE KINASE RCSC"/>
    <property type="match status" value="1"/>
</dbReference>
<dbReference type="InterPro" id="IPR004358">
    <property type="entry name" value="Sig_transdc_His_kin-like_C"/>
</dbReference>
<dbReference type="InterPro" id="IPR003661">
    <property type="entry name" value="HisK_dim/P_dom"/>
</dbReference>
<dbReference type="InterPro" id="IPR036097">
    <property type="entry name" value="HisK_dim/P_sf"/>
</dbReference>
<evidence type="ECO:0000256" key="2">
    <source>
        <dbReference type="ARBA" id="ARBA00012438"/>
    </source>
</evidence>
<keyword evidence="7" id="KW-1133">Transmembrane helix</keyword>
<dbReference type="PRINTS" id="PR00344">
    <property type="entry name" value="BCTRLSENSOR"/>
</dbReference>
<keyword evidence="4" id="KW-0808">Transferase</keyword>
<dbReference type="InterPro" id="IPR005467">
    <property type="entry name" value="His_kinase_dom"/>
</dbReference>
<organism evidence="9 10">
    <name type="scientific">Solitalea koreensis</name>
    <dbReference type="NCBI Taxonomy" id="543615"/>
    <lineage>
        <taxon>Bacteria</taxon>
        <taxon>Pseudomonadati</taxon>
        <taxon>Bacteroidota</taxon>
        <taxon>Sphingobacteriia</taxon>
        <taxon>Sphingobacteriales</taxon>
        <taxon>Sphingobacteriaceae</taxon>
        <taxon>Solitalea</taxon>
    </lineage>
</organism>
<name>A0A521BRH1_9SPHI</name>
<dbReference type="EMBL" id="FXSZ01000002">
    <property type="protein sequence ID" value="SMO49768.1"/>
    <property type="molecule type" value="Genomic_DNA"/>
</dbReference>
<dbReference type="CDD" id="cd00075">
    <property type="entry name" value="HATPase"/>
    <property type="match status" value="1"/>
</dbReference>
<evidence type="ECO:0000313" key="9">
    <source>
        <dbReference type="EMBL" id="SMO49768.1"/>
    </source>
</evidence>
<keyword evidence="7" id="KW-0472">Membrane</keyword>
<dbReference type="Gene3D" id="1.10.287.130">
    <property type="match status" value="1"/>
</dbReference>
<keyword evidence="3" id="KW-0597">Phosphoprotein</keyword>
<dbReference type="EC" id="2.7.13.3" evidence="2"/>
<dbReference type="PROSITE" id="PS50109">
    <property type="entry name" value="HIS_KIN"/>
    <property type="match status" value="1"/>
</dbReference>
<dbReference type="Pfam" id="PF00512">
    <property type="entry name" value="HisKA"/>
    <property type="match status" value="1"/>
</dbReference>
<evidence type="ECO:0000259" key="8">
    <source>
        <dbReference type="PROSITE" id="PS50109"/>
    </source>
</evidence>
<dbReference type="SUPFAM" id="SSF55874">
    <property type="entry name" value="ATPase domain of HSP90 chaperone/DNA topoisomerase II/histidine kinase"/>
    <property type="match status" value="1"/>
</dbReference>
<keyword evidence="6" id="KW-0902">Two-component regulatory system</keyword>
<keyword evidence="5 9" id="KW-0418">Kinase</keyword>
<evidence type="ECO:0000256" key="4">
    <source>
        <dbReference type="ARBA" id="ARBA00022679"/>
    </source>
</evidence>
<dbReference type="GO" id="GO:0000155">
    <property type="term" value="F:phosphorelay sensor kinase activity"/>
    <property type="evidence" value="ECO:0007669"/>
    <property type="project" value="InterPro"/>
</dbReference>
<dbReference type="SMART" id="SM00388">
    <property type="entry name" value="HisKA"/>
    <property type="match status" value="1"/>
</dbReference>
<sequence length="477" mass="54843">MTKSILDKFKQRNVLIPLIIIILSSSSLIFINYFTIKILSAARAYVNGESHYSKGQKDASRYLITYMYTGDENQWNRFNEELNVPKADGMARLALISNGNTDTIKSGLRTGRNAESDLNDMIWLFKNFHSVSFLADAINQWEKGDHLINKLSLIALKAHQKISVQNFTINERALVLREINRITDELTILEQNFSDALGKGTRAIKEYLLFTNIFLILLIIGSVGFYYSIMINRLMQSKQEIEENNKNLLIVNQELDRFVYSASHDLRSPITSLKGLIKVVKLEDNLDKIRNYLNLMTQSLNKQDQFISDIIDYSRNKRKEINIEQVKLSEIIDESIAQHQYLNGADEITIKKDFQVDEIYTDTVRFKIILNNLLSNAIKYSDQTKEKKHIHIKTYNWGDSHKIEIADNGLGIKKEYQTSIFEMFFVTNNDKNGSGLGLYIAKEAVENLKGEITVESEKNIGSTFTITLPHNYQYTGN</sequence>
<dbReference type="PANTHER" id="PTHR43711">
    <property type="entry name" value="TWO-COMPONENT HISTIDINE KINASE"/>
    <property type="match status" value="1"/>
</dbReference>
<evidence type="ECO:0000256" key="1">
    <source>
        <dbReference type="ARBA" id="ARBA00000085"/>
    </source>
</evidence>
<evidence type="ECO:0000313" key="10">
    <source>
        <dbReference type="Proteomes" id="UP000315971"/>
    </source>
</evidence>
<dbReference type="Proteomes" id="UP000315971">
    <property type="component" value="Unassembled WGS sequence"/>
</dbReference>
<dbReference type="RefSeq" id="WP_142602147.1">
    <property type="nucleotide sequence ID" value="NZ_FXSZ01000002.1"/>
</dbReference>
<evidence type="ECO:0000256" key="3">
    <source>
        <dbReference type="ARBA" id="ARBA00022553"/>
    </source>
</evidence>
<dbReference type="CDD" id="cd00082">
    <property type="entry name" value="HisKA"/>
    <property type="match status" value="1"/>
</dbReference>
<accession>A0A521BRH1</accession>
<feature type="transmembrane region" description="Helical" evidence="7">
    <location>
        <begin position="207"/>
        <end position="229"/>
    </location>
</feature>
<evidence type="ECO:0000256" key="7">
    <source>
        <dbReference type="SAM" id="Phobius"/>
    </source>
</evidence>
<dbReference type="Pfam" id="PF02518">
    <property type="entry name" value="HATPase_c"/>
    <property type="match status" value="1"/>
</dbReference>
<dbReference type="InterPro" id="IPR036890">
    <property type="entry name" value="HATPase_C_sf"/>
</dbReference>
<reference evidence="9 10" key="1">
    <citation type="submission" date="2017-05" db="EMBL/GenBank/DDBJ databases">
        <authorList>
            <person name="Varghese N."/>
            <person name="Submissions S."/>
        </authorList>
    </citation>
    <scope>NUCLEOTIDE SEQUENCE [LARGE SCALE GENOMIC DNA]</scope>
    <source>
        <strain evidence="9 10">DSM 21342</strain>
    </source>
</reference>
<dbReference type="SMART" id="SM00387">
    <property type="entry name" value="HATPase_c"/>
    <property type="match status" value="1"/>
</dbReference>
<feature type="transmembrane region" description="Helical" evidence="7">
    <location>
        <begin position="14"/>
        <end position="34"/>
    </location>
</feature>
<evidence type="ECO:0000256" key="6">
    <source>
        <dbReference type="ARBA" id="ARBA00023012"/>
    </source>
</evidence>
<dbReference type="OrthoDB" id="9766459at2"/>
<gene>
    <name evidence="9" type="ORF">SAMN06265350_102487</name>
</gene>
<dbReference type="InterPro" id="IPR050736">
    <property type="entry name" value="Sensor_HK_Regulatory"/>
</dbReference>
<evidence type="ECO:0000256" key="5">
    <source>
        <dbReference type="ARBA" id="ARBA00022777"/>
    </source>
</evidence>
<proteinExistence type="predicted"/>
<keyword evidence="10" id="KW-1185">Reference proteome</keyword>
<protein>
    <recommendedName>
        <fullName evidence="2">histidine kinase</fullName>
        <ecNumber evidence="2">2.7.13.3</ecNumber>
    </recommendedName>
</protein>
<comment type="catalytic activity">
    <reaction evidence="1">
        <text>ATP + protein L-histidine = ADP + protein N-phospho-L-histidine.</text>
        <dbReference type="EC" id="2.7.13.3"/>
    </reaction>
</comment>
<keyword evidence="7" id="KW-0812">Transmembrane</keyword>
<dbReference type="SUPFAM" id="SSF47384">
    <property type="entry name" value="Homodimeric domain of signal transducing histidine kinase"/>
    <property type="match status" value="1"/>
</dbReference>